<evidence type="ECO:0000313" key="1">
    <source>
        <dbReference type="EnsemblMetazoa" id="PPA41063.1"/>
    </source>
</evidence>
<accession>A0A2A6CK86</accession>
<protein>
    <submittedName>
        <fullName evidence="1">Uncharacterized protein</fullName>
    </submittedName>
</protein>
<organism evidence="1 2">
    <name type="scientific">Pristionchus pacificus</name>
    <name type="common">Parasitic nematode worm</name>
    <dbReference type="NCBI Taxonomy" id="54126"/>
    <lineage>
        <taxon>Eukaryota</taxon>
        <taxon>Metazoa</taxon>
        <taxon>Ecdysozoa</taxon>
        <taxon>Nematoda</taxon>
        <taxon>Chromadorea</taxon>
        <taxon>Rhabditida</taxon>
        <taxon>Rhabditina</taxon>
        <taxon>Diplogasteromorpha</taxon>
        <taxon>Diplogasteroidea</taxon>
        <taxon>Neodiplogasteridae</taxon>
        <taxon>Pristionchus</taxon>
    </lineage>
</organism>
<dbReference type="Proteomes" id="UP000005239">
    <property type="component" value="Unassembled WGS sequence"/>
</dbReference>
<gene>
    <name evidence="1" type="primary">WBGene00279432</name>
</gene>
<dbReference type="AlphaFoldDB" id="A0A2A6CK86"/>
<proteinExistence type="predicted"/>
<keyword evidence="2" id="KW-1185">Reference proteome</keyword>
<reference evidence="1" key="2">
    <citation type="submission" date="2022-06" db="UniProtKB">
        <authorList>
            <consortium name="EnsemblMetazoa"/>
        </authorList>
    </citation>
    <scope>IDENTIFICATION</scope>
    <source>
        <strain evidence="1">PS312</strain>
    </source>
</reference>
<evidence type="ECO:0000313" key="2">
    <source>
        <dbReference type="Proteomes" id="UP000005239"/>
    </source>
</evidence>
<sequence>MHTLLHKPSSVTAPTRHHVAGGFYYFFILKYSFRFFKGIPRMYLGNIADEQYYVLDKDRYMK</sequence>
<reference evidence="2" key="1">
    <citation type="journal article" date="2008" name="Nat. Genet.">
        <title>The Pristionchus pacificus genome provides a unique perspective on nematode lifestyle and parasitism.</title>
        <authorList>
            <person name="Dieterich C."/>
            <person name="Clifton S.W."/>
            <person name="Schuster L.N."/>
            <person name="Chinwalla A."/>
            <person name="Delehaunty K."/>
            <person name="Dinkelacker I."/>
            <person name="Fulton L."/>
            <person name="Fulton R."/>
            <person name="Godfrey J."/>
            <person name="Minx P."/>
            <person name="Mitreva M."/>
            <person name="Roeseler W."/>
            <person name="Tian H."/>
            <person name="Witte H."/>
            <person name="Yang S.P."/>
            <person name="Wilson R.K."/>
            <person name="Sommer R.J."/>
        </authorList>
    </citation>
    <scope>NUCLEOTIDE SEQUENCE [LARGE SCALE GENOMIC DNA]</scope>
    <source>
        <strain evidence="2">PS312</strain>
    </source>
</reference>
<dbReference type="EnsemblMetazoa" id="PPA41063.1">
    <property type="protein sequence ID" value="PPA41063.1"/>
    <property type="gene ID" value="WBGene00279432"/>
</dbReference>
<name>A0A2A6CK86_PRIPA</name>
<accession>A0A8R1YYF0</accession>